<name>A0AB74IL01_AURPU</name>
<gene>
    <name evidence="1" type="ORF">D6D21_09424</name>
</gene>
<dbReference type="PANTHER" id="PTHR42085:SF2">
    <property type="entry name" value="F-BOX DOMAIN-CONTAINING PROTEIN"/>
    <property type="match status" value="1"/>
</dbReference>
<evidence type="ECO:0000313" key="1">
    <source>
        <dbReference type="EMBL" id="THW34792.1"/>
    </source>
</evidence>
<proteinExistence type="predicted"/>
<accession>A0AB74IL01</accession>
<organism evidence="1 2">
    <name type="scientific">Aureobasidium pullulans</name>
    <name type="common">Black yeast</name>
    <name type="synonym">Pullularia pullulans</name>
    <dbReference type="NCBI Taxonomy" id="5580"/>
    <lineage>
        <taxon>Eukaryota</taxon>
        <taxon>Fungi</taxon>
        <taxon>Dikarya</taxon>
        <taxon>Ascomycota</taxon>
        <taxon>Pezizomycotina</taxon>
        <taxon>Dothideomycetes</taxon>
        <taxon>Dothideomycetidae</taxon>
        <taxon>Dothideales</taxon>
        <taxon>Saccotheciaceae</taxon>
        <taxon>Aureobasidium</taxon>
    </lineage>
</organism>
<evidence type="ECO:0000313" key="2">
    <source>
        <dbReference type="Proteomes" id="UP000309076"/>
    </source>
</evidence>
<dbReference type="Proteomes" id="UP000309076">
    <property type="component" value="Unassembled WGS sequence"/>
</dbReference>
<dbReference type="EMBL" id="QZAM01000305">
    <property type="protein sequence ID" value="THW34792.1"/>
    <property type="molecule type" value="Genomic_DNA"/>
</dbReference>
<comment type="caution">
    <text evidence="1">The sequence shown here is derived from an EMBL/GenBank/DDBJ whole genome shotgun (WGS) entry which is preliminary data.</text>
</comment>
<dbReference type="AlphaFoldDB" id="A0AB74IL01"/>
<reference evidence="1 2" key="1">
    <citation type="submission" date="2018-10" db="EMBL/GenBank/DDBJ databases">
        <title>Fifty Aureobasidium pullulans genomes reveal a recombining polyextremotolerant generalist.</title>
        <authorList>
            <person name="Gostincar C."/>
            <person name="Turk M."/>
            <person name="Zajc J."/>
            <person name="Gunde-Cimerman N."/>
        </authorList>
    </citation>
    <scope>NUCLEOTIDE SEQUENCE [LARGE SCALE GENOMIC DNA]</scope>
    <source>
        <strain evidence="1 2">EXF-10796</strain>
    </source>
</reference>
<dbReference type="PANTHER" id="PTHR42085">
    <property type="entry name" value="F-BOX DOMAIN-CONTAINING PROTEIN"/>
    <property type="match status" value="1"/>
</dbReference>
<sequence>MSLTTMSSGNNMSSSATRVVSYTSLSWNPSPISSVEELSEKGRKVRERFEDLFLQCVDRQSICRGKLISIFEIFGSTSTRSLLRPNAQSIRKLRRMMRADDCAMNNYLAWSRREIMNALIQRQILIPGIESMSRTHCRIALEEADDRRSFHLMQLPKEVRLMVYEAALSAEDVFVVRGSSKAALLSVSKQVQQEASEIFFRVNRFEFRINHGYVSPSCLGPRTQLCSVELQWLVNIGPENVANIRHLSFAHYDSWSTTITTQMDLSCLDASNCIQIRRKICKCPQACENRCRQSLTEKLNDALSDTEYRDEDGNQMKEDGIREHGQYRAAKLRKTIADLRTSFGRFRELCGTGKKVKPSVEGIKLLTLAAFLHCH</sequence>
<dbReference type="InterPro" id="IPR038883">
    <property type="entry name" value="AN11006-like"/>
</dbReference>
<protein>
    <recommendedName>
        <fullName evidence="3">F-box domain-containing protein</fullName>
    </recommendedName>
</protein>
<evidence type="ECO:0008006" key="3">
    <source>
        <dbReference type="Google" id="ProtNLM"/>
    </source>
</evidence>